<name>A0ABT4I5I0_9ACTO</name>
<comment type="caution">
    <text evidence="4">The sequence shown here is derived from an EMBL/GenBank/DDBJ whole genome shotgun (WGS) entry which is preliminary data.</text>
</comment>
<keyword evidence="2" id="KW-0812">Transmembrane</keyword>
<evidence type="ECO:0000313" key="5">
    <source>
        <dbReference type="Proteomes" id="UP001072034"/>
    </source>
</evidence>
<feature type="transmembrane region" description="Helical" evidence="2">
    <location>
        <begin position="160"/>
        <end position="184"/>
    </location>
</feature>
<evidence type="ECO:0000259" key="3">
    <source>
        <dbReference type="Pfam" id="PF25591"/>
    </source>
</evidence>
<keyword evidence="2" id="KW-1133">Transmembrane helix</keyword>
<dbReference type="Pfam" id="PF25591">
    <property type="entry name" value="LRV_2"/>
    <property type="match status" value="1"/>
</dbReference>
<proteinExistence type="predicted"/>
<sequence length="320" mass="32706">MTDSSAFTPAQAADPGTSAQDMAQIAAERPDLWPSLAANPSLYPDLRQWLRQVGGPDVQVALTASEQQTASMYAAQLENRQTGEAALPPPLVGGGSGAMPLSAPSVPSVPSVPSAAYSAAPLSAPSAAYSAAPLSAPSAAYSAAPLAPVPPTGTKSSNTAAVVGIVIFFSVIVLAIGSVVLATYSRQSSDSGTSTLQTSCRSGDMADCDSLYYAARSGSSEESFGRSCGGRDHSMTHGGDCRSTYGSRYSSPSPTPYSTYSSSNSGLRDSCSKGDMGDCDSLYYLSPSGSSEESFGKSCGGRDYSMSYGGSCRSTYGSRY</sequence>
<gene>
    <name evidence="4" type="ORF">OHJ16_01725</name>
</gene>
<dbReference type="InterPro" id="IPR057893">
    <property type="entry name" value="LRV_2"/>
</dbReference>
<feature type="domain" description="Leucine rich repeat variant" evidence="3">
    <location>
        <begin position="7"/>
        <end position="64"/>
    </location>
</feature>
<dbReference type="RefSeq" id="WP_268916482.1">
    <property type="nucleotide sequence ID" value="NZ_JAPTMY010000002.1"/>
</dbReference>
<dbReference type="EMBL" id="JAPTMY010000002">
    <property type="protein sequence ID" value="MCZ0856771.1"/>
    <property type="molecule type" value="Genomic_DNA"/>
</dbReference>
<dbReference type="Proteomes" id="UP001072034">
    <property type="component" value="Unassembled WGS sequence"/>
</dbReference>
<keyword evidence="5" id="KW-1185">Reference proteome</keyword>
<protein>
    <recommendedName>
        <fullName evidence="3">Leucine rich repeat variant domain-containing protein</fullName>
    </recommendedName>
</protein>
<feature type="region of interest" description="Disordered" evidence="1">
    <location>
        <begin position="1"/>
        <end position="23"/>
    </location>
</feature>
<evidence type="ECO:0000313" key="4">
    <source>
        <dbReference type="EMBL" id="MCZ0856771.1"/>
    </source>
</evidence>
<feature type="region of interest" description="Disordered" evidence="1">
    <location>
        <begin position="244"/>
        <end position="264"/>
    </location>
</feature>
<organism evidence="4 5">
    <name type="scientific">Actinomyces israelii</name>
    <dbReference type="NCBI Taxonomy" id="1659"/>
    <lineage>
        <taxon>Bacteria</taxon>
        <taxon>Bacillati</taxon>
        <taxon>Actinomycetota</taxon>
        <taxon>Actinomycetes</taxon>
        <taxon>Actinomycetales</taxon>
        <taxon>Actinomycetaceae</taxon>
        <taxon>Actinomyces</taxon>
    </lineage>
</organism>
<keyword evidence="2" id="KW-0472">Membrane</keyword>
<evidence type="ECO:0000256" key="2">
    <source>
        <dbReference type="SAM" id="Phobius"/>
    </source>
</evidence>
<accession>A0ABT4I5I0</accession>
<reference evidence="4" key="1">
    <citation type="submission" date="2022-10" db="EMBL/GenBank/DDBJ databases">
        <title>Genome sequence of Actinomyces israelii ATCC 10048.</title>
        <authorList>
            <person name="Watt R.M."/>
            <person name="Tong W.M."/>
        </authorList>
    </citation>
    <scope>NUCLEOTIDE SEQUENCE</scope>
    <source>
        <strain evidence="4">ATCC 10048</strain>
    </source>
</reference>
<evidence type="ECO:0000256" key="1">
    <source>
        <dbReference type="SAM" id="MobiDB-lite"/>
    </source>
</evidence>